<evidence type="ECO:0000259" key="20">
    <source>
        <dbReference type="Pfam" id="PF08245"/>
    </source>
</evidence>
<keyword evidence="22" id="KW-1185">Reference proteome</keyword>
<evidence type="ECO:0000256" key="2">
    <source>
        <dbReference type="ARBA" id="ARBA00004496"/>
    </source>
</evidence>
<feature type="domain" description="Mur ligase C-terminal" evidence="19">
    <location>
        <begin position="325"/>
        <end position="439"/>
    </location>
</feature>
<evidence type="ECO:0000256" key="6">
    <source>
        <dbReference type="ARBA" id="ARBA00015655"/>
    </source>
</evidence>
<dbReference type="NCBIfam" id="TIGR01087">
    <property type="entry name" value="murD"/>
    <property type="match status" value="1"/>
</dbReference>
<keyword evidence="17 18" id="KW-0131">Cell cycle</keyword>
<evidence type="ECO:0000256" key="5">
    <source>
        <dbReference type="ARBA" id="ARBA00012212"/>
    </source>
</evidence>
<dbReference type="SUPFAM" id="SSF53623">
    <property type="entry name" value="MurD-like peptide ligases, catalytic domain"/>
    <property type="match status" value="1"/>
</dbReference>
<evidence type="ECO:0000256" key="12">
    <source>
        <dbReference type="ARBA" id="ARBA00022984"/>
    </source>
</evidence>
<dbReference type="Gene3D" id="3.40.50.720">
    <property type="entry name" value="NAD(P)-binding Rossmann-like Domain"/>
    <property type="match status" value="1"/>
</dbReference>
<comment type="caution">
    <text evidence="21">The sequence shown here is derived from an EMBL/GenBank/DDBJ whole genome shotgun (WGS) entry which is preliminary data.</text>
</comment>
<protein>
    <recommendedName>
        <fullName evidence="6 17">UDP-N-acetylmuramoylalanine--D-glutamate ligase</fullName>
        <ecNumber evidence="5 17">6.3.2.9</ecNumber>
    </recommendedName>
    <alternativeName>
        <fullName evidence="15 17">D-glutamic acid-adding enzyme</fullName>
    </alternativeName>
    <alternativeName>
        <fullName evidence="14 17">UDP-N-acetylmuramoyl-L-alanyl-D-glutamate synthetase</fullName>
    </alternativeName>
</protein>
<evidence type="ECO:0000256" key="18">
    <source>
        <dbReference type="RuleBase" id="RU003664"/>
    </source>
</evidence>
<evidence type="ECO:0000256" key="8">
    <source>
        <dbReference type="ARBA" id="ARBA00022598"/>
    </source>
</evidence>
<dbReference type="InterPro" id="IPR005762">
    <property type="entry name" value="MurD"/>
</dbReference>
<reference evidence="21 22" key="1">
    <citation type="journal article" date="2024" name="Int. J. Mol. Sci.">
        <title>Exploration of Alicyclobacillus spp. Genome in Search of Antibiotic Resistance.</title>
        <authorList>
            <person name="Bucka-Kolendo J."/>
            <person name="Kiousi D.E."/>
            <person name="Dekowska A."/>
            <person name="Mikolajczuk-Szczyrba A."/>
            <person name="Karadedos D.M."/>
            <person name="Michael P."/>
            <person name="Galanis A."/>
            <person name="Sokolowska B."/>
        </authorList>
    </citation>
    <scope>NUCLEOTIDE SEQUENCE [LARGE SCALE GENOMIC DNA]</scope>
    <source>
        <strain evidence="21 22">KKP 3000</strain>
    </source>
</reference>
<dbReference type="InterPro" id="IPR013221">
    <property type="entry name" value="Mur_ligase_cen"/>
</dbReference>
<sequence>MSLNRTTRDEWFRNKGSVLVIGYARSGAAAAELLTRHGFSVTVNDRRTRPDSDEALERLERAGVRFVFGDHPLSLLEDSWLFIVKNPGIPYHMPLIMEAEKRDIPIFTEIEIASWYTNSPMYSITGSNGKTTTTTLVGEMLDAARMEPVVAGNIGTVVSGLVDSIRREQPIVLELSSFQLLGTEWFHPRIALLLNFYPAHLDYHGTFEEYQRAKWRMFRNMEAGDVAVLNRDQPLVAEGAKSLAADIHWFSTEQLDFDDGAALVGDDIVLVRDGEQRVLLPIGEVGLKGRHNLQNLLAAAAMAQAAGASDDAIRHVARNFQGVEHRLELVRTVDGIRFYNDSKATNPDACKQALHAFPKDIVWIAGGLDRGISFEDLVPDLRGRVKAAILLGETKERIAEACALAGVDDVVLVSSLDEAVAAAKQRAVTGDVVLLSPACASWDMFTSFEVRGSMFKEAVHRL</sequence>
<dbReference type="EC" id="6.3.2.9" evidence="5 17"/>
<feature type="binding site" evidence="17">
    <location>
        <begin position="126"/>
        <end position="132"/>
    </location>
    <ligand>
        <name>ATP</name>
        <dbReference type="ChEBI" id="CHEBI:30616"/>
    </ligand>
</feature>
<evidence type="ECO:0000256" key="4">
    <source>
        <dbReference type="ARBA" id="ARBA00010416"/>
    </source>
</evidence>
<evidence type="ECO:0000256" key="7">
    <source>
        <dbReference type="ARBA" id="ARBA00022490"/>
    </source>
</evidence>
<keyword evidence="9 17" id="KW-0547">Nucleotide-binding</keyword>
<dbReference type="Proteomes" id="UP001579974">
    <property type="component" value="Unassembled WGS sequence"/>
</dbReference>
<feature type="domain" description="Mur ligase central" evidence="20">
    <location>
        <begin position="124"/>
        <end position="303"/>
    </location>
</feature>
<organism evidence="21 22">
    <name type="scientific">Alicyclobacillus fastidiosus</name>
    <dbReference type="NCBI Taxonomy" id="392011"/>
    <lineage>
        <taxon>Bacteria</taxon>
        <taxon>Bacillati</taxon>
        <taxon>Bacillota</taxon>
        <taxon>Bacilli</taxon>
        <taxon>Bacillales</taxon>
        <taxon>Alicyclobacillaceae</taxon>
        <taxon>Alicyclobacillus</taxon>
    </lineage>
</organism>
<dbReference type="RefSeq" id="WP_275473114.1">
    <property type="nucleotide sequence ID" value="NZ_CP162940.1"/>
</dbReference>
<dbReference type="Pfam" id="PF02875">
    <property type="entry name" value="Mur_ligase_C"/>
    <property type="match status" value="1"/>
</dbReference>
<evidence type="ECO:0000256" key="10">
    <source>
        <dbReference type="ARBA" id="ARBA00022840"/>
    </source>
</evidence>
<evidence type="ECO:0000259" key="19">
    <source>
        <dbReference type="Pfam" id="PF02875"/>
    </source>
</evidence>
<keyword evidence="12 17" id="KW-0573">Peptidoglycan synthesis</keyword>
<keyword evidence="11 17" id="KW-0133">Cell shape</keyword>
<dbReference type="SUPFAM" id="SSF51984">
    <property type="entry name" value="MurCD N-terminal domain"/>
    <property type="match status" value="1"/>
</dbReference>
<comment type="function">
    <text evidence="1 17 18">Cell wall formation. Catalyzes the addition of glutamate to the nucleotide precursor UDP-N-acetylmuramoyl-L-alanine (UMA).</text>
</comment>
<dbReference type="Pfam" id="PF08245">
    <property type="entry name" value="Mur_ligase_M"/>
    <property type="match status" value="1"/>
</dbReference>
<evidence type="ECO:0000313" key="22">
    <source>
        <dbReference type="Proteomes" id="UP001579974"/>
    </source>
</evidence>
<dbReference type="Pfam" id="PF21799">
    <property type="entry name" value="MurD-like_N"/>
    <property type="match status" value="1"/>
</dbReference>
<dbReference type="EMBL" id="JBDXSU010000012">
    <property type="protein sequence ID" value="MFB5191603.1"/>
    <property type="molecule type" value="Genomic_DNA"/>
</dbReference>
<evidence type="ECO:0000313" key="21">
    <source>
        <dbReference type="EMBL" id="MFB5191603.1"/>
    </source>
</evidence>
<gene>
    <name evidence="17 21" type="primary">murD</name>
    <name evidence="21" type="ORF">KKP3000_000377</name>
</gene>
<evidence type="ECO:0000256" key="9">
    <source>
        <dbReference type="ARBA" id="ARBA00022741"/>
    </source>
</evidence>
<evidence type="ECO:0000256" key="1">
    <source>
        <dbReference type="ARBA" id="ARBA00002734"/>
    </source>
</evidence>
<comment type="subcellular location">
    <subcellularLocation>
        <location evidence="2 17 18">Cytoplasm</location>
    </subcellularLocation>
</comment>
<evidence type="ECO:0000256" key="16">
    <source>
        <dbReference type="ARBA" id="ARBA00047632"/>
    </source>
</evidence>
<keyword evidence="17 18" id="KW-0132">Cell division</keyword>
<evidence type="ECO:0000256" key="14">
    <source>
        <dbReference type="ARBA" id="ARBA00030398"/>
    </source>
</evidence>
<keyword evidence="10 17" id="KW-0067">ATP-binding</keyword>
<evidence type="ECO:0000256" key="3">
    <source>
        <dbReference type="ARBA" id="ARBA00004752"/>
    </source>
</evidence>
<dbReference type="SUPFAM" id="SSF53244">
    <property type="entry name" value="MurD-like peptide ligases, peptide-binding domain"/>
    <property type="match status" value="1"/>
</dbReference>
<dbReference type="PANTHER" id="PTHR43692:SF1">
    <property type="entry name" value="UDP-N-ACETYLMURAMOYLALANINE--D-GLUTAMATE LIGASE"/>
    <property type="match status" value="1"/>
</dbReference>
<evidence type="ECO:0000256" key="15">
    <source>
        <dbReference type="ARBA" id="ARBA00032324"/>
    </source>
</evidence>
<keyword evidence="13 17" id="KW-0961">Cell wall biogenesis/degradation</keyword>
<proteinExistence type="inferred from homology"/>
<comment type="pathway">
    <text evidence="3 17 18">Cell wall biogenesis; peptidoglycan biosynthesis.</text>
</comment>
<evidence type="ECO:0000256" key="11">
    <source>
        <dbReference type="ARBA" id="ARBA00022960"/>
    </source>
</evidence>
<dbReference type="InterPro" id="IPR004101">
    <property type="entry name" value="Mur_ligase_C"/>
</dbReference>
<dbReference type="Gene3D" id="3.40.1190.10">
    <property type="entry name" value="Mur-like, catalytic domain"/>
    <property type="match status" value="1"/>
</dbReference>
<comment type="catalytic activity">
    <reaction evidence="16 17 18">
        <text>UDP-N-acetyl-alpha-D-muramoyl-L-alanine + D-glutamate + ATP = UDP-N-acetyl-alpha-D-muramoyl-L-alanyl-D-glutamate + ADP + phosphate + H(+)</text>
        <dbReference type="Rhea" id="RHEA:16429"/>
        <dbReference type="ChEBI" id="CHEBI:15378"/>
        <dbReference type="ChEBI" id="CHEBI:29986"/>
        <dbReference type="ChEBI" id="CHEBI:30616"/>
        <dbReference type="ChEBI" id="CHEBI:43474"/>
        <dbReference type="ChEBI" id="CHEBI:83898"/>
        <dbReference type="ChEBI" id="CHEBI:83900"/>
        <dbReference type="ChEBI" id="CHEBI:456216"/>
        <dbReference type="EC" id="6.3.2.9"/>
    </reaction>
</comment>
<keyword evidence="8 17" id="KW-0436">Ligase</keyword>
<dbReference type="InterPro" id="IPR036565">
    <property type="entry name" value="Mur-like_cat_sf"/>
</dbReference>
<dbReference type="PANTHER" id="PTHR43692">
    <property type="entry name" value="UDP-N-ACETYLMURAMOYLALANINE--D-GLUTAMATE LIGASE"/>
    <property type="match status" value="1"/>
</dbReference>
<keyword evidence="7 17" id="KW-0963">Cytoplasm</keyword>
<evidence type="ECO:0000256" key="17">
    <source>
        <dbReference type="HAMAP-Rule" id="MF_00639"/>
    </source>
</evidence>
<evidence type="ECO:0000256" key="13">
    <source>
        <dbReference type="ARBA" id="ARBA00023316"/>
    </source>
</evidence>
<dbReference type="Gene3D" id="3.90.190.20">
    <property type="entry name" value="Mur ligase, C-terminal domain"/>
    <property type="match status" value="1"/>
</dbReference>
<accession>A0ABV5AH64</accession>
<comment type="similarity">
    <text evidence="4 17">Belongs to the MurCDEF family.</text>
</comment>
<dbReference type="HAMAP" id="MF_00639">
    <property type="entry name" value="MurD"/>
    <property type="match status" value="1"/>
</dbReference>
<name>A0ABV5AH64_9BACL</name>
<dbReference type="GO" id="GO:0008764">
    <property type="term" value="F:UDP-N-acetylmuramoylalanine-D-glutamate ligase activity"/>
    <property type="evidence" value="ECO:0007669"/>
    <property type="project" value="UniProtKB-EC"/>
</dbReference>
<dbReference type="InterPro" id="IPR036615">
    <property type="entry name" value="Mur_ligase_C_dom_sf"/>
</dbReference>